<dbReference type="EMBL" id="JAAEJV010000003">
    <property type="protein sequence ID" value="MBF5058735.1"/>
    <property type="molecule type" value="Genomic_DNA"/>
</dbReference>
<proteinExistence type="predicted"/>
<sequence length="59" mass="6998">MREKKSPLNHEKVEQSLSLKKQSKLITLNVAPCYPFQDIICHKEHQNLFEKLLHEKQAK</sequence>
<accession>A0ABS0AZH8</accession>
<evidence type="ECO:0000313" key="1">
    <source>
        <dbReference type="EMBL" id="MBF5058735.1"/>
    </source>
</evidence>
<organism evidence="1 2">
    <name type="scientific">Candidatus Neptunichlamydia vexilliferae</name>
    <dbReference type="NCBI Taxonomy" id="1651774"/>
    <lineage>
        <taxon>Bacteria</taxon>
        <taxon>Pseudomonadati</taxon>
        <taxon>Chlamydiota</taxon>
        <taxon>Chlamydiia</taxon>
        <taxon>Parachlamydiales</taxon>
        <taxon>Simkaniaceae</taxon>
        <taxon>Candidatus Neptunichlamydia</taxon>
    </lineage>
</organism>
<comment type="caution">
    <text evidence="1">The sequence shown here is derived from an EMBL/GenBank/DDBJ whole genome shotgun (WGS) entry which is preliminary data.</text>
</comment>
<dbReference type="Proteomes" id="UP001194714">
    <property type="component" value="Unassembled WGS sequence"/>
</dbReference>
<keyword evidence="2" id="KW-1185">Reference proteome</keyword>
<evidence type="ECO:0000313" key="2">
    <source>
        <dbReference type="Proteomes" id="UP001194714"/>
    </source>
</evidence>
<protein>
    <submittedName>
        <fullName evidence="1">Uncharacterized protein</fullName>
    </submittedName>
</protein>
<gene>
    <name evidence="1" type="ORF">NEPTK9_000234</name>
</gene>
<name>A0ABS0AZH8_9BACT</name>
<reference evidence="1 2" key="1">
    <citation type="submission" date="2020-01" db="EMBL/GenBank/DDBJ databases">
        <title>Draft genome sequence of Cand. Neptunochlamydia vexilliferae K9.</title>
        <authorList>
            <person name="Schulz F."/>
            <person name="Koestlbacher S."/>
            <person name="Wascher F."/>
            <person name="Pizzetti I."/>
            <person name="Horn M."/>
        </authorList>
    </citation>
    <scope>NUCLEOTIDE SEQUENCE [LARGE SCALE GENOMIC DNA]</scope>
    <source>
        <strain evidence="1 2">K9</strain>
    </source>
</reference>